<dbReference type="InterPro" id="IPR036188">
    <property type="entry name" value="FAD/NAD-bd_sf"/>
</dbReference>
<dbReference type="GO" id="GO:0051536">
    <property type="term" value="F:iron-sulfur cluster binding"/>
    <property type="evidence" value="ECO:0007669"/>
    <property type="project" value="InterPro"/>
</dbReference>
<evidence type="ECO:0000313" key="4">
    <source>
        <dbReference type="Proteomes" id="UP000287969"/>
    </source>
</evidence>
<evidence type="ECO:0000259" key="1">
    <source>
        <dbReference type="Pfam" id="PF07992"/>
    </source>
</evidence>
<dbReference type="GO" id="GO:0016491">
    <property type="term" value="F:oxidoreductase activity"/>
    <property type="evidence" value="ECO:0007669"/>
    <property type="project" value="InterPro"/>
</dbReference>
<reference evidence="4" key="1">
    <citation type="submission" date="2019-01" db="EMBL/GenBank/DDBJ databases">
        <title>Draft genomes of a novel of Sporanaerobacter strains.</title>
        <authorList>
            <person name="Ma S."/>
        </authorList>
    </citation>
    <scope>NUCLEOTIDE SEQUENCE [LARGE SCALE GENOMIC DNA]</scope>
    <source>
        <strain evidence="4">NJN-17</strain>
    </source>
</reference>
<protein>
    <submittedName>
        <fullName evidence="3">NAD(P)-dependent oxidoreductase</fullName>
    </submittedName>
</protein>
<keyword evidence="4" id="KW-1185">Reference proteome</keyword>
<feature type="domain" description="FAD/NAD(P)-binding" evidence="1">
    <location>
        <begin position="127"/>
        <end position="404"/>
    </location>
</feature>
<dbReference type="EMBL" id="CP035282">
    <property type="protein sequence ID" value="QAT61130.1"/>
    <property type="molecule type" value="Genomic_DNA"/>
</dbReference>
<dbReference type="AlphaFoldDB" id="A0A410QAY3"/>
<dbReference type="Pfam" id="PF14691">
    <property type="entry name" value="Fer4_20"/>
    <property type="match status" value="1"/>
</dbReference>
<dbReference type="Proteomes" id="UP000287969">
    <property type="component" value="Chromosome"/>
</dbReference>
<dbReference type="PANTHER" id="PTHR42783:SF3">
    <property type="entry name" value="GLUTAMATE SYNTHASE [NADPH] SMALL CHAIN-RELATED"/>
    <property type="match status" value="1"/>
</dbReference>
<gene>
    <name evidence="3" type="ORF">EQM13_05780</name>
</gene>
<dbReference type="InterPro" id="IPR028261">
    <property type="entry name" value="DPD_II"/>
</dbReference>
<dbReference type="InterPro" id="IPR009051">
    <property type="entry name" value="Helical_ferredxn"/>
</dbReference>
<dbReference type="PANTHER" id="PTHR42783">
    <property type="entry name" value="GLUTAMATE SYNTHASE [NADPH] SMALL CHAIN"/>
    <property type="match status" value="1"/>
</dbReference>
<accession>A0A410QAY3</accession>
<dbReference type="SUPFAM" id="SSF46548">
    <property type="entry name" value="alpha-helical ferredoxin"/>
    <property type="match status" value="1"/>
</dbReference>
<name>A0A410QAY3_9FIRM</name>
<dbReference type="RefSeq" id="WP_128752216.1">
    <property type="nucleotide sequence ID" value="NZ_CP035282.1"/>
</dbReference>
<organism evidence="3 4">
    <name type="scientific">Acidilutibacter cellobiosedens</name>
    <dbReference type="NCBI Taxonomy" id="2507161"/>
    <lineage>
        <taxon>Bacteria</taxon>
        <taxon>Bacillati</taxon>
        <taxon>Bacillota</taxon>
        <taxon>Tissierellia</taxon>
        <taxon>Tissierellales</taxon>
        <taxon>Acidilutibacteraceae</taxon>
        <taxon>Acidilutibacter</taxon>
    </lineage>
</organism>
<dbReference type="InterPro" id="IPR023753">
    <property type="entry name" value="FAD/NAD-binding_dom"/>
</dbReference>
<proteinExistence type="predicted"/>
<sequence>MDKETDYLQEKEKMFTPILAVEEASRCLLCYDAPCTNACPAGTDPAKFIRSLRFRNFKGAASTIRENNVLGGICARVCPTDKYCEGACSRCGIDKPIQIGKLQRYLTDYEQMTGIKSLEAVKATKDKVAIVGSGPSGLSAAAKLALAGYKVTVFEAREQLGGWLTYGIPENRLPQQVVENEIQYVKDLGVEFKTNCKVGKGIKIEDLKKDGFRAFLLATGMQKGKGVNIKGNDLKGVINGVDFLAKAKTSRGNIEVGKKVVVIGGGDVAMDCASTVKLLGAEDVKVVYRRNMEKMPADRKELAYIQELNIPVFTGFKPAEIVGENGRVSKFKAVGMFDNSELNLDADMVIFAVGQEPEKNIVSADVNEKGIFKTSKYMTNVDGIFASGDIAEGDKTVVYAVKEGKEAADSIIKYLTSKKEGVR</sequence>
<dbReference type="Pfam" id="PF07992">
    <property type="entry name" value="Pyr_redox_2"/>
    <property type="match status" value="1"/>
</dbReference>
<dbReference type="PRINTS" id="PR00419">
    <property type="entry name" value="ADXRDTASE"/>
</dbReference>
<dbReference type="OrthoDB" id="9803192at2"/>
<dbReference type="KEGG" id="spoa:EQM13_05780"/>
<dbReference type="Gene3D" id="1.10.1060.10">
    <property type="entry name" value="Alpha-helical ferredoxin"/>
    <property type="match status" value="1"/>
</dbReference>
<evidence type="ECO:0000259" key="2">
    <source>
        <dbReference type="Pfam" id="PF14691"/>
    </source>
</evidence>
<evidence type="ECO:0000313" key="3">
    <source>
        <dbReference type="EMBL" id="QAT61130.1"/>
    </source>
</evidence>
<dbReference type="Gene3D" id="3.50.50.60">
    <property type="entry name" value="FAD/NAD(P)-binding domain"/>
    <property type="match status" value="2"/>
</dbReference>
<feature type="domain" description="Dihydroprymidine dehydrogenase" evidence="2">
    <location>
        <begin position="8"/>
        <end position="113"/>
    </location>
</feature>
<dbReference type="SUPFAM" id="SSF51971">
    <property type="entry name" value="Nucleotide-binding domain"/>
    <property type="match status" value="1"/>
</dbReference>